<feature type="region of interest" description="Disordered" evidence="1">
    <location>
        <begin position="1"/>
        <end position="74"/>
    </location>
</feature>
<dbReference type="Proteomes" id="UP001165121">
    <property type="component" value="Unassembled WGS sequence"/>
</dbReference>
<feature type="region of interest" description="Disordered" evidence="1">
    <location>
        <begin position="206"/>
        <end position="235"/>
    </location>
</feature>
<feature type="compositionally biased region" description="Polar residues" evidence="1">
    <location>
        <begin position="12"/>
        <end position="36"/>
    </location>
</feature>
<dbReference type="OrthoDB" id="10342422at2759"/>
<gene>
    <name evidence="2" type="ORF">Pfra01_002778400</name>
</gene>
<dbReference type="EMBL" id="BSXT01007486">
    <property type="protein sequence ID" value="GMF63761.1"/>
    <property type="molecule type" value="Genomic_DNA"/>
</dbReference>
<reference evidence="2" key="1">
    <citation type="submission" date="2023-04" db="EMBL/GenBank/DDBJ databases">
        <title>Phytophthora fragariaefolia NBRC 109709.</title>
        <authorList>
            <person name="Ichikawa N."/>
            <person name="Sato H."/>
            <person name="Tonouchi N."/>
        </authorList>
    </citation>
    <scope>NUCLEOTIDE SEQUENCE</scope>
    <source>
        <strain evidence="2">NBRC 109709</strain>
    </source>
</reference>
<feature type="region of interest" description="Disordered" evidence="1">
    <location>
        <begin position="159"/>
        <end position="179"/>
    </location>
</feature>
<dbReference type="AlphaFoldDB" id="A0A9W6YCB7"/>
<proteinExistence type="predicted"/>
<evidence type="ECO:0000313" key="3">
    <source>
        <dbReference type="Proteomes" id="UP001165121"/>
    </source>
</evidence>
<evidence type="ECO:0000256" key="1">
    <source>
        <dbReference type="SAM" id="MobiDB-lite"/>
    </source>
</evidence>
<name>A0A9W6YCB7_9STRA</name>
<comment type="caution">
    <text evidence="2">The sequence shown here is derived from an EMBL/GenBank/DDBJ whole genome shotgun (WGS) entry which is preliminary data.</text>
</comment>
<feature type="compositionally biased region" description="Basic residues" evidence="1">
    <location>
        <begin position="49"/>
        <end position="69"/>
    </location>
</feature>
<protein>
    <submittedName>
        <fullName evidence="2">Unnamed protein product</fullName>
    </submittedName>
</protein>
<sequence length="702" mass="78449">MLNVEDSLSGEAETNGTVDATVTNTTASLETVSTSTEAKEQATKSKPAPNHRTRSKGGRQNGKMHRKPAKRFEQFQRHEALGQFSVLADTDSDEGDSDDMDVDDEAARYESPTSCIGEDDAPYAFPATEDASMVVDVGPKAAPAHAVDAPMTTAEPMEGVKTETRQHTGTRLKKGKRGGALKGMQTSMANYMHHASATVAYAKTDEEATPAGTEASTERDVIIPDTPDSQEDFTIEDTRSGNDAGDNDLPIQIGQWLQSFQGSEVGVVANGHCAFLAMHATSANYSGADMKNTVEVVAETTELKWFVYALMMNNLRKDVQLNLIDPIKACASLHPDQPPFTSVQGATAALYAHYDAARKRSAGAKVQSHAHVQKYCYGTHRLADGTDHESGYGAALKDRDATEYLRNCWRLHVLPTFIILRHHERHFYGVRHGELYFKWRAEGDPGFTPDIAADYDWKTYINVLTDQEREVDMATINRLADRDDVNDIIIKRLDMRVRLDVVHARGVSQYWTRMRLKRTGQCCQKRRSKPYTKIMVSIITQQDFYLLAQMMSAAQDFPRVQDTQTKAKVKTFCKERLVAVEDKNVNMETAYMLARAPDRWKRLAQWLPPRYCRAQPQPLMEQVWRILHVIPYTVAAWTDTPMGRAHTGARATWYDTFPFVRSLCHGVVDHNDWSSATEAPTGQAWGETAEEFSAGLPTPERN</sequence>
<evidence type="ECO:0000313" key="2">
    <source>
        <dbReference type="EMBL" id="GMF63761.1"/>
    </source>
</evidence>
<accession>A0A9W6YCB7</accession>
<feature type="compositionally biased region" description="Basic residues" evidence="1">
    <location>
        <begin position="168"/>
        <end position="179"/>
    </location>
</feature>
<organism evidence="2 3">
    <name type="scientific">Phytophthora fragariaefolia</name>
    <dbReference type="NCBI Taxonomy" id="1490495"/>
    <lineage>
        <taxon>Eukaryota</taxon>
        <taxon>Sar</taxon>
        <taxon>Stramenopiles</taxon>
        <taxon>Oomycota</taxon>
        <taxon>Peronosporomycetes</taxon>
        <taxon>Peronosporales</taxon>
        <taxon>Peronosporaceae</taxon>
        <taxon>Phytophthora</taxon>
    </lineage>
</organism>
<keyword evidence="3" id="KW-1185">Reference proteome</keyword>